<dbReference type="GO" id="GO:1901255">
    <property type="term" value="P:nucleotide-excision repair involved in interstrand cross-link repair"/>
    <property type="evidence" value="ECO:0007669"/>
    <property type="project" value="TreeGrafter"/>
</dbReference>
<dbReference type="GO" id="GO:0000724">
    <property type="term" value="P:double-strand break repair via homologous recombination"/>
    <property type="evidence" value="ECO:0007669"/>
    <property type="project" value="TreeGrafter"/>
</dbReference>
<keyword evidence="3" id="KW-0234">DNA repair</keyword>
<evidence type="ECO:0000256" key="3">
    <source>
        <dbReference type="ARBA" id="ARBA00023204"/>
    </source>
</evidence>
<keyword evidence="1" id="KW-0227">DNA damage</keyword>
<evidence type="ECO:0000256" key="1">
    <source>
        <dbReference type="ARBA" id="ARBA00022763"/>
    </source>
</evidence>
<dbReference type="GO" id="GO:0003684">
    <property type="term" value="F:damaged DNA binding"/>
    <property type="evidence" value="ECO:0007669"/>
    <property type="project" value="TreeGrafter"/>
</dbReference>
<accession>A0A7S3AD91</accession>
<name>A0A7S3AD91_9EUKA</name>
<dbReference type="PANTHER" id="PTHR10150">
    <property type="entry name" value="DNA REPAIR ENDONUCLEASE XPF"/>
    <property type="match status" value="1"/>
</dbReference>
<dbReference type="PANTHER" id="PTHR10150:SF0">
    <property type="entry name" value="DNA REPAIR ENDONUCLEASE XPF"/>
    <property type="match status" value="1"/>
</dbReference>
<dbReference type="GO" id="GO:0000712">
    <property type="term" value="P:resolution of meiotic recombination intermediates"/>
    <property type="evidence" value="ECO:0007669"/>
    <property type="project" value="TreeGrafter"/>
</dbReference>
<dbReference type="EMBL" id="HBHX01000153">
    <property type="protein sequence ID" value="CAE0095741.1"/>
    <property type="molecule type" value="Transcribed_RNA"/>
</dbReference>
<sequence length="267" mass="30118">MDEMGAFVVMGRGLGLQAILYRLVELHCDTNHLIFLLNTSKEEEQLLLHELAVRGVPRLPTVINNERDAQERAELYLIGGVLLVTARILIVDLLSERVPIEYATGILVSNAHRVTEVSNVAFILRIVRQRNKRAFIKALSDEAPALTNGFGRIEKLMRSLYVRNLQLWPRFHMAVNEELHQAPPQVDELSVALSGHDQTLQRALLEAVDSTLRELRDVSKAVDTSQLTVENALFRSFDTIVRMQLEPVGTPAWARRISITAPKLIHP</sequence>
<organism evidence="4">
    <name type="scientific">Haptolina ericina</name>
    <dbReference type="NCBI Taxonomy" id="156174"/>
    <lineage>
        <taxon>Eukaryota</taxon>
        <taxon>Haptista</taxon>
        <taxon>Haptophyta</taxon>
        <taxon>Prymnesiophyceae</taxon>
        <taxon>Prymnesiales</taxon>
        <taxon>Prymnesiaceae</taxon>
        <taxon>Haptolina</taxon>
    </lineage>
</organism>
<evidence type="ECO:0000313" key="4">
    <source>
        <dbReference type="EMBL" id="CAE0095741.1"/>
    </source>
</evidence>
<dbReference type="GO" id="GO:0000014">
    <property type="term" value="F:single-stranded DNA endodeoxyribonuclease activity"/>
    <property type="evidence" value="ECO:0007669"/>
    <property type="project" value="TreeGrafter"/>
</dbReference>
<protein>
    <recommendedName>
        <fullName evidence="5">DNA repair endonuclease XPF</fullName>
    </recommendedName>
</protein>
<dbReference type="AlphaFoldDB" id="A0A7S3AD91"/>
<evidence type="ECO:0008006" key="5">
    <source>
        <dbReference type="Google" id="ProtNLM"/>
    </source>
</evidence>
<reference evidence="4" key="1">
    <citation type="submission" date="2021-01" db="EMBL/GenBank/DDBJ databases">
        <authorList>
            <person name="Corre E."/>
            <person name="Pelletier E."/>
            <person name="Niang G."/>
            <person name="Scheremetjew M."/>
            <person name="Finn R."/>
            <person name="Kale V."/>
            <person name="Holt S."/>
            <person name="Cochrane G."/>
            <person name="Meng A."/>
            <person name="Brown T."/>
            <person name="Cohen L."/>
        </authorList>
    </citation>
    <scope>NUCLEOTIDE SEQUENCE</scope>
    <source>
        <strain evidence="4">CCMP281</strain>
    </source>
</reference>
<evidence type="ECO:0000256" key="2">
    <source>
        <dbReference type="ARBA" id="ARBA00022801"/>
    </source>
</evidence>
<proteinExistence type="predicted"/>
<gene>
    <name evidence="4" type="ORF">HERI1096_LOCUS96</name>
</gene>
<keyword evidence="2" id="KW-0378">Hydrolase</keyword>
<dbReference type="GO" id="GO:0003697">
    <property type="term" value="F:single-stranded DNA binding"/>
    <property type="evidence" value="ECO:0007669"/>
    <property type="project" value="TreeGrafter"/>
</dbReference>
<dbReference type="GO" id="GO:0000110">
    <property type="term" value="C:nucleotide-excision repair factor 1 complex"/>
    <property type="evidence" value="ECO:0007669"/>
    <property type="project" value="TreeGrafter"/>
</dbReference>